<reference evidence="2 4" key="1">
    <citation type="submission" date="2016-09" db="EMBL/GenBank/DDBJ databases">
        <authorList>
            <consortium name="Pathogen Informatics"/>
            <person name="Sun Q."/>
            <person name="Inoue M."/>
        </authorList>
    </citation>
    <scope>NUCLEOTIDE SEQUENCE [LARGE SCALE GENOMIC DNA]</scope>
    <source>
        <strain evidence="2 4">82C</strain>
    </source>
</reference>
<sequence length="135" mass="16217">MRLGGKMIKVNEHYFEIIEEHRECFDEEIFANRYSDILDKYDFIVGDFGYDQLRLKGFYKDSNKKAELSKRFSTIQDYLLEYCNFGCPYFILRRLSDNEIKSQVDIQVDEDIEVNFEENKLQDVKIQPSIQQTEK</sequence>
<protein>
    <submittedName>
        <fullName evidence="2 3">Cytosolic protein</fullName>
    </submittedName>
</protein>
<dbReference type="InterPro" id="IPR009370">
    <property type="entry name" value="YutD-like"/>
</dbReference>
<dbReference type="InterPro" id="IPR038141">
    <property type="entry name" value="YutD-like_sf"/>
</dbReference>
<dbReference type="Proteomes" id="UP000095768">
    <property type="component" value="Unassembled WGS sequence"/>
</dbReference>
<keyword evidence="4" id="KW-1185">Reference proteome</keyword>
<evidence type="ECO:0000313" key="2">
    <source>
        <dbReference type="EMBL" id="SCS56159.1"/>
    </source>
</evidence>
<evidence type="ECO:0000313" key="3">
    <source>
        <dbReference type="EMBL" id="SCS87123.1"/>
    </source>
</evidence>
<dbReference type="Pfam" id="PF06265">
    <property type="entry name" value="YutD-like"/>
    <property type="match status" value="1"/>
</dbReference>
<dbReference type="PIRSF" id="PIRSF012565">
    <property type="entry name" value="DUF1027"/>
    <property type="match status" value="1"/>
</dbReference>
<evidence type="ECO:0000256" key="1">
    <source>
        <dbReference type="PIRSR" id="PIRSR012565-1"/>
    </source>
</evidence>
<dbReference type="Gene3D" id="3.50.4.20">
    <property type="match status" value="1"/>
</dbReference>
<dbReference type="Proteomes" id="UP000095412">
    <property type="component" value="Unassembled WGS sequence"/>
</dbReference>
<accession>A0A1D4J2W1</accession>
<dbReference type="EMBL" id="FMPI01000003">
    <property type="protein sequence ID" value="SCS56159.1"/>
    <property type="molecule type" value="Genomic_DNA"/>
</dbReference>
<dbReference type="AlphaFoldDB" id="A0A1D4J2W1"/>
<evidence type="ECO:0000313" key="5">
    <source>
        <dbReference type="Proteomes" id="UP000095768"/>
    </source>
</evidence>
<feature type="disulfide bond" evidence="1">
    <location>
        <begin position="83"/>
        <end position="87"/>
    </location>
</feature>
<organism evidence="3 5">
    <name type="scientific">Staphylococcus caeli</name>
    <dbReference type="NCBI Taxonomy" id="2201815"/>
    <lineage>
        <taxon>Bacteria</taxon>
        <taxon>Bacillati</taxon>
        <taxon>Bacillota</taxon>
        <taxon>Bacilli</taxon>
        <taxon>Bacillales</taxon>
        <taxon>Staphylococcaceae</taxon>
        <taxon>Staphylococcus</taxon>
    </lineage>
</organism>
<dbReference type="EMBL" id="FMPG01000004">
    <property type="protein sequence ID" value="SCS87123.1"/>
    <property type="molecule type" value="Genomic_DNA"/>
</dbReference>
<name>A0A1D4J2W1_9STAP</name>
<proteinExistence type="predicted"/>
<evidence type="ECO:0000313" key="4">
    <source>
        <dbReference type="Proteomes" id="UP000095412"/>
    </source>
</evidence>
<reference evidence="3 5" key="2">
    <citation type="submission" date="2016-09" db="EMBL/GenBank/DDBJ databases">
        <authorList>
            <consortium name="Pathogen Informatics"/>
        </authorList>
    </citation>
    <scope>NUCLEOTIDE SEQUENCE [LARGE SCALE GENOMIC DNA]</scope>
    <source>
        <strain evidence="3 5">82B</strain>
    </source>
</reference>
<gene>
    <name evidence="3" type="primary">yutD</name>
    <name evidence="3" type="ORF">SAMEA2297795_01271</name>
    <name evidence="2" type="ORF">SAMEA2297796_00748</name>
</gene>
<keyword evidence="1" id="KW-1015">Disulfide bond</keyword>